<proteinExistence type="predicted"/>
<reference evidence="2 3" key="1">
    <citation type="submission" date="2017-10" db="EMBL/GenBank/DDBJ databases">
        <title>Effective Description of Clostridium neonatale sp. nov. linked to necrotizing enterocolitis in neonates and a clarification of species assignable to the genus Clostridium (Prazmowski 1880) emend. Lawson and Rainey 2016.</title>
        <authorList>
            <person name="Bernard K."/>
            <person name="Burdz T."/>
            <person name="Wiebe D."/>
            <person name="Balcewich B."/>
            <person name="Alfa M."/>
            <person name="Bernier A.-M."/>
        </authorList>
    </citation>
    <scope>NUCLEOTIDE SEQUENCE [LARGE SCALE GENOMIC DNA]</scope>
    <source>
        <strain evidence="2 3">LCDC99A005</strain>
    </source>
</reference>
<keyword evidence="3" id="KW-1185">Reference proteome</keyword>
<feature type="transmembrane region" description="Helical" evidence="1">
    <location>
        <begin position="185"/>
        <end position="203"/>
    </location>
</feature>
<keyword evidence="1" id="KW-1133">Transmembrane helix</keyword>
<accession>A0A2A7MI11</accession>
<evidence type="ECO:0000313" key="2">
    <source>
        <dbReference type="EMBL" id="PEG31472.1"/>
    </source>
</evidence>
<dbReference type="Pfam" id="PF06691">
    <property type="entry name" value="DUF1189"/>
    <property type="match status" value="1"/>
</dbReference>
<dbReference type="AlphaFoldDB" id="A0A2A7MI11"/>
<feature type="transmembrane region" description="Helical" evidence="1">
    <location>
        <begin position="242"/>
        <end position="259"/>
    </location>
</feature>
<dbReference type="STRING" id="137838.GCA_001458595_02897"/>
<feature type="transmembrane region" description="Helical" evidence="1">
    <location>
        <begin position="39"/>
        <end position="58"/>
    </location>
</feature>
<dbReference type="EMBL" id="PDCJ01000001">
    <property type="protein sequence ID" value="PEG31472.1"/>
    <property type="molecule type" value="Genomic_DNA"/>
</dbReference>
<sequence>MIVGGKILENKLRLTHKFAYSFFNFDAYKDFIKEGLSKSILYIFIVSVIFSFFVNFNLTNIVTDKGVEIKEVLSRNIPNFYIKDGKFHLDSTEPVVYEDESGMAYILDTTGKNNAALLNKYDLALIVDQNNVKVKVDSNIVNASSINMVPDLNKEDVYPLIDFYVSLSITLLFLFGPIFSFIGKLLSVFIIIGPIAYLINKILNTGLNYTKSCIIGFYAITLPMLLKTLLSVAGINLLGFSVIYYSTALVYAGFALSNIKNSENTNMNIV</sequence>
<name>A0A2A7MI11_9CLOT</name>
<dbReference type="OrthoDB" id="1903376at2"/>
<gene>
    <name evidence="2" type="ORF">CQ394_07135</name>
</gene>
<keyword evidence="1" id="KW-0812">Transmembrane</keyword>
<dbReference type="InterPro" id="IPR009574">
    <property type="entry name" value="DUF1189"/>
</dbReference>
<comment type="caution">
    <text evidence="2">The sequence shown here is derived from an EMBL/GenBank/DDBJ whole genome shotgun (WGS) entry which is preliminary data.</text>
</comment>
<protein>
    <submittedName>
        <fullName evidence="2">DUF1189 domain-containing protein</fullName>
    </submittedName>
</protein>
<feature type="transmembrane region" description="Helical" evidence="1">
    <location>
        <begin position="215"/>
        <end position="236"/>
    </location>
</feature>
<keyword evidence="1" id="KW-0472">Membrane</keyword>
<evidence type="ECO:0000256" key="1">
    <source>
        <dbReference type="SAM" id="Phobius"/>
    </source>
</evidence>
<evidence type="ECO:0000313" key="3">
    <source>
        <dbReference type="Proteomes" id="UP000220840"/>
    </source>
</evidence>
<dbReference type="Proteomes" id="UP000220840">
    <property type="component" value="Unassembled WGS sequence"/>
</dbReference>
<feature type="transmembrane region" description="Helical" evidence="1">
    <location>
        <begin position="157"/>
        <end position="179"/>
    </location>
</feature>
<organism evidence="2 3">
    <name type="scientific">Clostridium neonatale</name>
    <dbReference type="NCBI Taxonomy" id="137838"/>
    <lineage>
        <taxon>Bacteria</taxon>
        <taxon>Bacillati</taxon>
        <taxon>Bacillota</taxon>
        <taxon>Clostridia</taxon>
        <taxon>Eubacteriales</taxon>
        <taxon>Clostridiaceae</taxon>
        <taxon>Clostridium</taxon>
    </lineage>
</organism>